<organism evidence="14 15">
    <name type="scientific">Coprobacillus cateniformis</name>
    <dbReference type="NCBI Taxonomy" id="100884"/>
    <lineage>
        <taxon>Bacteria</taxon>
        <taxon>Bacillati</taxon>
        <taxon>Bacillota</taxon>
        <taxon>Erysipelotrichia</taxon>
        <taxon>Erysipelotrichales</taxon>
        <taxon>Coprobacillaceae</taxon>
        <taxon>Coprobacillus</taxon>
    </lineage>
</organism>
<dbReference type="EMBL" id="ADKX01000039">
    <property type="protein sequence ID" value="EFW04333.1"/>
    <property type="molecule type" value="Genomic_DNA"/>
</dbReference>
<keyword evidence="7" id="KW-0573">Peptidoglycan synthesis</keyword>
<dbReference type="eggNOG" id="COG0768">
    <property type="taxonomic scope" value="Bacteria"/>
</dbReference>
<dbReference type="InterPro" id="IPR001460">
    <property type="entry name" value="PCN-bd_Tpept"/>
</dbReference>
<evidence type="ECO:0000256" key="7">
    <source>
        <dbReference type="ARBA" id="ARBA00022984"/>
    </source>
</evidence>
<evidence type="ECO:0000259" key="13">
    <source>
        <dbReference type="Pfam" id="PF03717"/>
    </source>
</evidence>
<dbReference type="GO" id="GO:0071972">
    <property type="term" value="F:peptidoglycan L,D-transpeptidase activity"/>
    <property type="evidence" value="ECO:0007669"/>
    <property type="project" value="TreeGrafter"/>
</dbReference>
<feature type="transmembrane region" description="Helical" evidence="11">
    <location>
        <begin position="40"/>
        <end position="58"/>
    </location>
</feature>
<dbReference type="GO" id="GO:0009252">
    <property type="term" value="P:peptidoglycan biosynthetic process"/>
    <property type="evidence" value="ECO:0007669"/>
    <property type="project" value="UniProtKB-KW"/>
</dbReference>
<dbReference type="Pfam" id="PF00905">
    <property type="entry name" value="Transpeptidase"/>
    <property type="match status" value="1"/>
</dbReference>
<evidence type="ECO:0000256" key="1">
    <source>
        <dbReference type="ARBA" id="ARBA00004167"/>
    </source>
</evidence>
<dbReference type="PANTHER" id="PTHR30627:SF2">
    <property type="entry name" value="PEPTIDOGLYCAN D,D-TRANSPEPTIDASE MRDA"/>
    <property type="match status" value="1"/>
</dbReference>
<keyword evidence="10" id="KW-0961">Cell wall biogenesis/degradation</keyword>
<keyword evidence="15" id="KW-1185">Reference proteome</keyword>
<proteinExistence type="inferred from homology"/>
<dbReference type="Gene3D" id="3.40.710.10">
    <property type="entry name" value="DD-peptidase/beta-lactamase superfamily"/>
    <property type="match status" value="1"/>
</dbReference>
<evidence type="ECO:0000313" key="14">
    <source>
        <dbReference type="EMBL" id="EFW04333.1"/>
    </source>
</evidence>
<feature type="domain" description="Penicillin-binding protein transpeptidase" evidence="12">
    <location>
        <begin position="358"/>
        <end position="663"/>
    </location>
</feature>
<keyword evidence="6" id="KW-0133">Cell shape</keyword>
<evidence type="ECO:0000313" key="15">
    <source>
        <dbReference type="Proteomes" id="UP000003157"/>
    </source>
</evidence>
<dbReference type="STRING" id="100884.GCA_000269565_00269"/>
<dbReference type="InterPro" id="IPR036138">
    <property type="entry name" value="PBP_dimer_sf"/>
</dbReference>
<dbReference type="Gene3D" id="3.90.1310.10">
    <property type="entry name" value="Penicillin-binding protein 2a (Domain 2)"/>
    <property type="match status" value="1"/>
</dbReference>
<dbReference type="Proteomes" id="UP000003157">
    <property type="component" value="Unassembled WGS sequence"/>
</dbReference>
<keyword evidence="5 11" id="KW-0812">Transmembrane</keyword>
<dbReference type="OrthoDB" id="9770103at2"/>
<evidence type="ECO:0000256" key="3">
    <source>
        <dbReference type="ARBA" id="ARBA00007171"/>
    </source>
</evidence>
<dbReference type="GO" id="GO:0071555">
    <property type="term" value="P:cell wall organization"/>
    <property type="evidence" value="ECO:0007669"/>
    <property type="project" value="UniProtKB-KW"/>
</dbReference>
<dbReference type="SUPFAM" id="SSF56519">
    <property type="entry name" value="Penicillin binding protein dimerisation domain"/>
    <property type="match status" value="1"/>
</dbReference>
<reference evidence="14 15" key="1">
    <citation type="submission" date="2010-12" db="EMBL/GenBank/DDBJ databases">
        <title>The Genome Sequence of Coprobacillus sp. strain 29_1.</title>
        <authorList>
            <consortium name="The Broad Institute Genome Sequencing Platform"/>
            <person name="Earl A."/>
            <person name="Ward D."/>
            <person name="Feldgarden M."/>
            <person name="Gevers D."/>
            <person name="Daigneault M."/>
            <person name="Sibley C.D."/>
            <person name="White A."/>
            <person name="Strauss J."/>
            <person name="Allen-Vercoe E."/>
            <person name="Young S.K."/>
            <person name="Zeng Q."/>
            <person name="Gargeya S."/>
            <person name="Fitzgerald M."/>
            <person name="Haas B."/>
            <person name="Abouelleil A."/>
            <person name="Alvarado L."/>
            <person name="Arachchi H.M."/>
            <person name="Berlin A."/>
            <person name="Brown A."/>
            <person name="Chapman S.B."/>
            <person name="Chen Z."/>
            <person name="Dunbar C."/>
            <person name="Freedman E."/>
            <person name="Gearin G."/>
            <person name="Gellesch M."/>
            <person name="Goldberg J."/>
            <person name="Griggs A."/>
            <person name="Gujja S."/>
            <person name="Heilman E."/>
            <person name="Heiman D."/>
            <person name="Howarth C."/>
            <person name="Larson L."/>
            <person name="Lui A."/>
            <person name="MacDonald P.J.P."/>
            <person name="Mehta T."/>
            <person name="Montmayeur A."/>
            <person name="Murphy C."/>
            <person name="Neiman D."/>
            <person name="Pearson M."/>
            <person name="Priest M."/>
            <person name="Roberts A."/>
            <person name="Saif S."/>
            <person name="Shea T."/>
            <person name="Shenoy N."/>
            <person name="Sisk P."/>
            <person name="Stolte C."/>
            <person name="Sykes S."/>
            <person name="White J."/>
            <person name="Yandava C."/>
            <person name="Nusbaum C."/>
            <person name="Birren B."/>
        </authorList>
    </citation>
    <scope>NUCLEOTIDE SEQUENCE [LARGE SCALE GENOMIC DNA]</scope>
    <source>
        <strain evidence="14 15">29_1</strain>
    </source>
</reference>
<evidence type="ECO:0000256" key="9">
    <source>
        <dbReference type="ARBA" id="ARBA00023136"/>
    </source>
</evidence>
<dbReference type="GO" id="GO:0008360">
    <property type="term" value="P:regulation of cell shape"/>
    <property type="evidence" value="ECO:0007669"/>
    <property type="project" value="UniProtKB-KW"/>
</dbReference>
<feature type="domain" description="Penicillin-binding protein dimerisation" evidence="13">
    <location>
        <begin position="85"/>
        <end position="312"/>
    </location>
</feature>
<evidence type="ECO:0000256" key="10">
    <source>
        <dbReference type="ARBA" id="ARBA00023316"/>
    </source>
</evidence>
<sequence length="688" mass="77288">MEVHEMSFWKKNQIRFDGKKEVETRLKNQTDHVISRRFKILMVGVAIGGAILLIRLFMTQIGQKDYYATKLSQYNTSIFTSDTFRGNIYDRNYNRLVYNKNINCATYYAVKNIQPEEIEVIINFLINNVTVDISDVKPRDKKDYLIKKDEEFVKSLLTAEELKQDSDTVYKLQIERITDEMVNQRLTENDIKYYMLYFKIANCTRGSTVLLEGLSIKEASIIGENSSLLRGIKVTNDWSREYTYKNSLNQVLGKVTTKKQGLPANTKDILLAEDYNNDARVGVSGLEAQYEHILSGDNAKYSISYDRNGTPIVQPVSSGSKGSNMRITIDWELQEILNKEIEDFLKNRSGGPNNNHIFITLMDPNSGEIVAMAGKKRDTKTGEISDFAAGNYLYAYAIGSTFKGATIYTAFKENLITKNTYFNDTADGIQIKGTPVKRSWNKSGLGRLNEIQALAQSSNVYMFYVAIKLGGGVYVPRETLNIDPKAFDILRKDAGELGLGVKTGLDVPKEELGYRGDVTKRQGGNLLDFAIGQYDTYTPMQMAQYVSTIANGGKRIQPHLFMDSFTETEEGEKISLLQHKVKVLDDVSSYTLAFERVQTGFREGCVSGLAKSINGSYQAAGKTGTAQVMIKGEEYQNRAFVGYAPYDNPQIAVACMSDTQTRTSTSACNGLSKTAFTKYFEKYGVKSE</sequence>
<gene>
    <name evidence="14" type="ORF">HMPREF9488_02616</name>
</gene>
<evidence type="ECO:0000256" key="8">
    <source>
        <dbReference type="ARBA" id="ARBA00022989"/>
    </source>
</evidence>
<comment type="similarity">
    <text evidence="3">Belongs to the transpeptidase family.</text>
</comment>
<dbReference type="Pfam" id="PF03717">
    <property type="entry name" value="PBP_dimer"/>
    <property type="match status" value="1"/>
</dbReference>
<evidence type="ECO:0000256" key="4">
    <source>
        <dbReference type="ARBA" id="ARBA00022475"/>
    </source>
</evidence>
<evidence type="ECO:0008006" key="16">
    <source>
        <dbReference type="Google" id="ProtNLM"/>
    </source>
</evidence>
<dbReference type="PANTHER" id="PTHR30627">
    <property type="entry name" value="PEPTIDOGLYCAN D,D-TRANSPEPTIDASE"/>
    <property type="match status" value="1"/>
</dbReference>
<protein>
    <recommendedName>
        <fullName evidence="16">Penicillin-binding protein</fullName>
    </recommendedName>
</protein>
<evidence type="ECO:0000256" key="5">
    <source>
        <dbReference type="ARBA" id="ARBA00022692"/>
    </source>
</evidence>
<comment type="caution">
    <text evidence="14">The sequence shown here is derived from an EMBL/GenBank/DDBJ whole genome shotgun (WGS) entry which is preliminary data.</text>
</comment>
<name>E7GCX4_9FIRM</name>
<dbReference type="InterPro" id="IPR012338">
    <property type="entry name" value="Beta-lactam/transpept-like"/>
</dbReference>
<dbReference type="InterPro" id="IPR005311">
    <property type="entry name" value="PBP_dimer"/>
</dbReference>
<dbReference type="Gene3D" id="1.10.10.1230">
    <property type="entry name" value="Penicillin-binding protein, N-terminal non-catalytic domain, head sub-domain"/>
    <property type="match status" value="1"/>
</dbReference>
<evidence type="ECO:0000256" key="6">
    <source>
        <dbReference type="ARBA" id="ARBA00022960"/>
    </source>
</evidence>
<evidence type="ECO:0000256" key="2">
    <source>
        <dbReference type="ARBA" id="ARBA00004236"/>
    </source>
</evidence>
<keyword evidence="4" id="KW-1003">Cell membrane</keyword>
<evidence type="ECO:0000256" key="11">
    <source>
        <dbReference type="SAM" id="Phobius"/>
    </source>
</evidence>
<dbReference type="GO" id="GO:0005886">
    <property type="term" value="C:plasma membrane"/>
    <property type="evidence" value="ECO:0007669"/>
    <property type="project" value="UniProtKB-SubCell"/>
</dbReference>
<dbReference type="InterPro" id="IPR050515">
    <property type="entry name" value="Beta-lactam/transpept"/>
</dbReference>
<accession>E7GCX4</accession>
<dbReference type="AlphaFoldDB" id="E7GCX4"/>
<keyword evidence="8 11" id="KW-1133">Transmembrane helix</keyword>
<dbReference type="HOGENOM" id="CLU_009289_7_0_9"/>
<dbReference type="SUPFAM" id="SSF56601">
    <property type="entry name" value="beta-lactamase/transpeptidase-like"/>
    <property type="match status" value="1"/>
</dbReference>
<keyword evidence="9 11" id="KW-0472">Membrane</keyword>
<dbReference type="GO" id="GO:0008658">
    <property type="term" value="F:penicillin binding"/>
    <property type="evidence" value="ECO:0007669"/>
    <property type="project" value="InterPro"/>
</dbReference>
<comment type="subcellular location">
    <subcellularLocation>
        <location evidence="2">Cell membrane</location>
    </subcellularLocation>
    <subcellularLocation>
        <location evidence="1">Membrane</location>
        <topology evidence="1">Single-pass membrane protein</topology>
    </subcellularLocation>
</comment>
<evidence type="ECO:0000259" key="12">
    <source>
        <dbReference type="Pfam" id="PF00905"/>
    </source>
</evidence>